<dbReference type="InterPro" id="IPR036259">
    <property type="entry name" value="MFS_trans_sf"/>
</dbReference>
<feature type="transmembrane region" description="Helical" evidence="6">
    <location>
        <begin position="438"/>
        <end position="457"/>
    </location>
</feature>
<dbReference type="EMBL" id="JAGPNK010000023">
    <property type="protein sequence ID" value="KAH7304427.1"/>
    <property type="molecule type" value="Genomic_DNA"/>
</dbReference>
<feature type="transmembrane region" description="Helical" evidence="6">
    <location>
        <begin position="192"/>
        <end position="211"/>
    </location>
</feature>
<dbReference type="Gene3D" id="1.20.1250.20">
    <property type="entry name" value="MFS general substrate transporter like domains"/>
    <property type="match status" value="1"/>
</dbReference>
<keyword evidence="4 6" id="KW-0472">Membrane</keyword>
<dbReference type="CDD" id="cd17323">
    <property type="entry name" value="MFS_Tpo1_MDR_like"/>
    <property type="match status" value="1"/>
</dbReference>
<feature type="transmembrane region" description="Helical" evidence="6">
    <location>
        <begin position="398"/>
        <end position="417"/>
    </location>
</feature>
<feature type="domain" description="Major facilitator superfamily (MFS) profile" evidence="7">
    <location>
        <begin position="125"/>
        <end position="555"/>
    </location>
</feature>
<evidence type="ECO:0000256" key="4">
    <source>
        <dbReference type="ARBA" id="ARBA00023136"/>
    </source>
</evidence>
<protein>
    <submittedName>
        <fullName evidence="8">Major facilitator superfamily domain-containing protein</fullName>
    </submittedName>
</protein>
<keyword evidence="5" id="KW-0325">Glycoprotein</keyword>
<feature type="transmembrane region" description="Helical" evidence="6">
    <location>
        <begin position="124"/>
        <end position="147"/>
    </location>
</feature>
<keyword evidence="2 6" id="KW-0812">Transmembrane</keyword>
<dbReference type="PANTHER" id="PTHR23502:SF23">
    <property type="entry name" value="FLUCONAZOLE RESISTANCE PROTEIN 1"/>
    <property type="match status" value="1"/>
</dbReference>
<gene>
    <name evidence="8" type="ORF">B0I35DRAFT_363376</name>
</gene>
<feature type="transmembrane region" description="Helical" evidence="6">
    <location>
        <begin position="286"/>
        <end position="311"/>
    </location>
</feature>
<dbReference type="PROSITE" id="PS50850">
    <property type="entry name" value="MFS"/>
    <property type="match status" value="1"/>
</dbReference>
<evidence type="ECO:0000256" key="6">
    <source>
        <dbReference type="SAM" id="Phobius"/>
    </source>
</evidence>
<proteinExistence type="predicted"/>
<keyword evidence="3 6" id="KW-1133">Transmembrane helix</keyword>
<dbReference type="SUPFAM" id="SSF103473">
    <property type="entry name" value="MFS general substrate transporter"/>
    <property type="match status" value="1"/>
</dbReference>
<comment type="caution">
    <text evidence="8">The sequence shown here is derived from an EMBL/GenBank/DDBJ whole genome shotgun (WGS) entry which is preliminary data.</text>
</comment>
<comment type="subcellular location">
    <subcellularLocation>
        <location evidence="1">Membrane</location>
        <topology evidence="1">Multi-pass membrane protein</topology>
    </subcellularLocation>
</comment>
<feature type="transmembrane region" description="Helical" evidence="6">
    <location>
        <begin position="159"/>
        <end position="180"/>
    </location>
</feature>
<feature type="transmembrane region" description="Helical" evidence="6">
    <location>
        <begin position="463"/>
        <end position="487"/>
    </location>
</feature>
<evidence type="ECO:0000256" key="3">
    <source>
        <dbReference type="ARBA" id="ARBA00022989"/>
    </source>
</evidence>
<feature type="transmembrane region" description="Helical" evidence="6">
    <location>
        <begin position="507"/>
        <end position="523"/>
    </location>
</feature>
<feature type="transmembrane region" description="Helical" evidence="6">
    <location>
        <begin position="359"/>
        <end position="378"/>
    </location>
</feature>
<evidence type="ECO:0000256" key="1">
    <source>
        <dbReference type="ARBA" id="ARBA00004141"/>
    </source>
</evidence>
<dbReference type="GO" id="GO:1990961">
    <property type="term" value="P:xenobiotic detoxification by transmembrane export across the plasma membrane"/>
    <property type="evidence" value="ECO:0007669"/>
    <property type="project" value="TreeGrafter"/>
</dbReference>
<dbReference type="GO" id="GO:0015244">
    <property type="term" value="F:fluconazole transmembrane transporter activity"/>
    <property type="evidence" value="ECO:0007669"/>
    <property type="project" value="TreeGrafter"/>
</dbReference>
<reference evidence="8" key="1">
    <citation type="journal article" date="2021" name="Nat. Commun.">
        <title>Genetic determinants of endophytism in the Arabidopsis root mycobiome.</title>
        <authorList>
            <person name="Mesny F."/>
            <person name="Miyauchi S."/>
            <person name="Thiergart T."/>
            <person name="Pickel B."/>
            <person name="Atanasova L."/>
            <person name="Karlsson M."/>
            <person name="Huettel B."/>
            <person name="Barry K.W."/>
            <person name="Haridas S."/>
            <person name="Chen C."/>
            <person name="Bauer D."/>
            <person name="Andreopoulos W."/>
            <person name="Pangilinan J."/>
            <person name="LaButti K."/>
            <person name="Riley R."/>
            <person name="Lipzen A."/>
            <person name="Clum A."/>
            <person name="Drula E."/>
            <person name="Henrissat B."/>
            <person name="Kohler A."/>
            <person name="Grigoriev I.V."/>
            <person name="Martin F.M."/>
            <person name="Hacquard S."/>
        </authorList>
    </citation>
    <scope>NUCLEOTIDE SEQUENCE</scope>
    <source>
        <strain evidence="8">MPI-CAGE-CH-0235</strain>
    </source>
</reference>
<dbReference type="PANTHER" id="PTHR23502">
    <property type="entry name" value="MAJOR FACILITATOR SUPERFAMILY"/>
    <property type="match status" value="1"/>
</dbReference>
<organism evidence="8 9">
    <name type="scientific">Stachybotrys elegans</name>
    <dbReference type="NCBI Taxonomy" id="80388"/>
    <lineage>
        <taxon>Eukaryota</taxon>
        <taxon>Fungi</taxon>
        <taxon>Dikarya</taxon>
        <taxon>Ascomycota</taxon>
        <taxon>Pezizomycotina</taxon>
        <taxon>Sordariomycetes</taxon>
        <taxon>Hypocreomycetidae</taxon>
        <taxon>Hypocreales</taxon>
        <taxon>Stachybotryaceae</taxon>
        <taxon>Stachybotrys</taxon>
    </lineage>
</organism>
<feature type="transmembrane region" description="Helical" evidence="6">
    <location>
        <begin position="529"/>
        <end position="551"/>
    </location>
</feature>
<dbReference type="GO" id="GO:0005886">
    <property type="term" value="C:plasma membrane"/>
    <property type="evidence" value="ECO:0007669"/>
    <property type="project" value="TreeGrafter"/>
</dbReference>
<dbReference type="AlphaFoldDB" id="A0A8K0SF00"/>
<dbReference type="InterPro" id="IPR011701">
    <property type="entry name" value="MFS"/>
</dbReference>
<dbReference type="OrthoDB" id="3357846at2759"/>
<keyword evidence="9" id="KW-1185">Reference proteome</keyword>
<dbReference type="FunFam" id="1.20.1250.20:FF:000011">
    <property type="entry name" value="MFS multidrug transporter, putative"/>
    <property type="match status" value="1"/>
</dbReference>
<evidence type="ECO:0000313" key="8">
    <source>
        <dbReference type="EMBL" id="KAH7304427.1"/>
    </source>
</evidence>
<feature type="transmembrane region" description="Helical" evidence="6">
    <location>
        <begin position="252"/>
        <end position="274"/>
    </location>
</feature>
<accession>A0A8K0SF00</accession>
<dbReference type="InterPro" id="IPR020846">
    <property type="entry name" value="MFS_dom"/>
</dbReference>
<evidence type="ECO:0000256" key="2">
    <source>
        <dbReference type="ARBA" id="ARBA00022692"/>
    </source>
</evidence>
<name>A0A8K0SF00_9HYPO</name>
<evidence type="ECO:0000256" key="5">
    <source>
        <dbReference type="ARBA" id="ARBA00023180"/>
    </source>
</evidence>
<sequence>METLRDAPFGQICRLLSHWNLFLYPEERDPDFVKRCVRNLDEARGRDRAAREADPAIGSGENYTGFTLTAQVSHVKASTHPSSNIESTNRTADLEKERTIAIVGWAGPDDSQNPQLWTFTKKSFVTVQICLLTFAIYVGSAIYSPAIPSTAQHFHVSRVTATLGLSLFVAGYGLGPMVWAPLSEVPPIGRSPIYIATTLVFVCFQLAVVYAKNIGMFLAFRFLTGFIGSPSLGTGGASLCDMWDAKARAYALGVWGAVAVCGPTLGPLVGGFAVQAKGWRWSIWELMWASGFTLVLLFFCLPETSGANILLRRAARMRRVTRNSSLKSASEMEASKTSKKDLAFEAFVRLFQLCFSEPIVFVLNLYIALIYGLLYIWFEAFPIVFIEIHGFNLGQNGLAFLGTFVGSLVGSAVYFWWVAKVRNPKFNEHNELAPEEQLPPSTVGAFLLPISLFWFGWTSYASIHWISPIMAGLFFAVGGCLVVNSVFNYMADAYPPYAASALGSNDFMRSMFAAGFPLFATAMFHNLDVGWACTLLGCLSLVFLPFPFILVRYGRRMRMASRWARHDL</sequence>
<dbReference type="Proteomes" id="UP000813444">
    <property type="component" value="Unassembled WGS sequence"/>
</dbReference>
<evidence type="ECO:0000259" key="7">
    <source>
        <dbReference type="PROSITE" id="PS50850"/>
    </source>
</evidence>
<evidence type="ECO:0000313" key="9">
    <source>
        <dbReference type="Proteomes" id="UP000813444"/>
    </source>
</evidence>
<dbReference type="Pfam" id="PF07690">
    <property type="entry name" value="MFS_1"/>
    <property type="match status" value="1"/>
</dbReference>